<reference evidence="2" key="2">
    <citation type="submission" date="2023-06" db="EMBL/GenBank/DDBJ databases">
        <authorList>
            <consortium name="Lawrence Berkeley National Laboratory"/>
            <person name="Haridas S."/>
            <person name="Hensen N."/>
            <person name="Bonometti L."/>
            <person name="Westerberg I."/>
            <person name="Brannstrom I.O."/>
            <person name="Guillou S."/>
            <person name="Cros-Aarteil S."/>
            <person name="Calhoun S."/>
            <person name="Kuo A."/>
            <person name="Mondo S."/>
            <person name="Pangilinan J."/>
            <person name="Riley R."/>
            <person name="Labutti K."/>
            <person name="Andreopoulos B."/>
            <person name="Lipzen A."/>
            <person name="Chen C."/>
            <person name="Yanf M."/>
            <person name="Daum C."/>
            <person name="Ng V."/>
            <person name="Clum A."/>
            <person name="Steindorff A."/>
            <person name="Ohm R."/>
            <person name="Martin F."/>
            <person name="Silar P."/>
            <person name="Natvig D."/>
            <person name="Lalanne C."/>
            <person name="Gautier V."/>
            <person name="Ament-Velasquez S.L."/>
            <person name="Kruys A."/>
            <person name="Hutchinson M.I."/>
            <person name="Powell A.J."/>
            <person name="Barry K."/>
            <person name="Miller A.N."/>
            <person name="Grigoriev I.V."/>
            <person name="Debuchy R."/>
            <person name="Gladieux P."/>
            <person name="Thoren M.H."/>
            <person name="Johannesson H."/>
        </authorList>
    </citation>
    <scope>NUCLEOTIDE SEQUENCE</scope>
    <source>
        <strain evidence="2">CBS 560.94</strain>
    </source>
</reference>
<dbReference type="RefSeq" id="XP_062679338.1">
    <property type="nucleotide sequence ID" value="XM_062822581.1"/>
</dbReference>
<keyword evidence="3" id="KW-1185">Reference proteome</keyword>
<reference evidence="2" key="1">
    <citation type="journal article" date="2023" name="Mol. Phylogenet. Evol.">
        <title>Genome-scale phylogeny and comparative genomics of the fungal order Sordariales.</title>
        <authorList>
            <person name="Hensen N."/>
            <person name="Bonometti L."/>
            <person name="Westerberg I."/>
            <person name="Brannstrom I.O."/>
            <person name="Guillou S."/>
            <person name="Cros-Aarteil S."/>
            <person name="Calhoun S."/>
            <person name="Haridas S."/>
            <person name="Kuo A."/>
            <person name="Mondo S."/>
            <person name="Pangilinan J."/>
            <person name="Riley R."/>
            <person name="LaButti K."/>
            <person name="Andreopoulos B."/>
            <person name="Lipzen A."/>
            <person name="Chen C."/>
            <person name="Yan M."/>
            <person name="Daum C."/>
            <person name="Ng V."/>
            <person name="Clum A."/>
            <person name="Steindorff A."/>
            <person name="Ohm R.A."/>
            <person name="Martin F."/>
            <person name="Silar P."/>
            <person name="Natvig D.O."/>
            <person name="Lalanne C."/>
            <person name="Gautier V."/>
            <person name="Ament-Velasquez S.L."/>
            <person name="Kruys A."/>
            <person name="Hutchinson M.I."/>
            <person name="Powell A.J."/>
            <person name="Barry K."/>
            <person name="Miller A.N."/>
            <person name="Grigoriev I.V."/>
            <person name="Debuchy R."/>
            <person name="Gladieux P."/>
            <person name="Hiltunen Thoren M."/>
            <person name="Johannesson H."/>
        </authorList>
    </citation>
    <scope>NUCLEOTIDE SEQUENCE</scope>
    <source>
        <strain evidence="2">CBS 560.94</strain>
    </source>
</reference>
<evidence type="ECO:0000313" key="3">
    <source>
        <dbReference type="Proteomes" id="UP001278500"/>
    </source>
</evidence>
<dbReference type="Proteomes" id="UP001278500">
    <property type="component" value="Unassembled WGS sequence"/>
</dbReference>
<feature type="transmembrane region" description="Helical" evidence="1">
    <location>
        <begin position="103"/>
        <end position="123"/>
    </location>
</feature>
<protein>
    <recommendedName>
        <fullName evidence="4">Transmembrane protein</fullName>
    </recommendedName>
</protein>
<evidence type="ECO:0008006" key="4">
    <source>
        <dbReference type="Google" id="ProtNLM"/>
    </source>
</evidence>
<dbReference type="AlphaFoldDB" id="A0AAE0MPD0"/>
<keyword evidence="1" id="KW-0812">Transmembrane</keyword>
<sequence>MYGGRWYTDRAFHFPSPLTLLSSNYGICKDDTSSSVVPPRRRKTTNAILCFSLALLFVLSFSSFSPARHPTTPHDRGTGIGQFFFFDHNIEARREAMREPHGLLFLTGCCVRASVNIVSDFFLNMDGEGRRRKAGKQKKRAIKRKRRLRRLFGYTLGLLPYTTALFVGLEDLGGGRRSDGR</sequence>
<comment type="caution">
    <text evidence="2">The sequence shown here is derived from an EMBL/GenBank/DDBJ whole genome shotgun (WGS) entry which is preliminary data.</text>
</comment>
<feature type="transmembrane region" description="Helical" evidence="1">
    <location>
        <begin position="151"/>
        <end position="169"/>
    </location>
</feature>
<keyword evidence="1" id="KW-1133">Transmembrane helix</keyword>
<evidence type="ECO:0000313" key="2">
    <source>
        <dbReference type="EMBL" id="KAK3340396.1"/>
    </source>
</evidence>
<accession>A0AAE0MPD0</accession>
<dbReference type="EMBL" id="JAUEPP010000006">
    <property type="protein sequence ID" value="KAK3340396.1"/>
    <property type="molecule type" value="Genomic_DNA"/>
</dbReference>
<feature type="transmembrane region" description="Helical" evidence="1">
    <location>
        <begin position="47"/>
        <end position="64"/>
    </location>
</feature>
<proteinExistence type="predicted"/>
<dbReference type="GeneID" id="87859735"/>
<name>A0AAE0MPD0_9PEZI</name>
<keyword evidence="1" id="KW-0472">Membrane</keyword>
<evidence type="ECO:0000256" key="1">
    <source>
        <dbReference type="SAM" id="Phobius"/>
    </source>
</evidence>
<gene>
    <name evidence="2" type="ORF">B0H65DRAFT_257835</name>
</gene>
<organism evidence="2 3">
    <name type="scientific">Neurospora tetraspora</name>
    <dbReference type="NCBI Taxonomy" id="94610"/>
    <lineage>
        <taxon>Eukaryota</taxon>
        <taxon>Fungi</taxon>
        <taxon>Dikarya</taxon>
        <taxon>Ascomycota</taxon>
        <taxon>Pezizomycotina</taxon>
        <taxon>Sordariomycetes</taxon>
        <taxon>Sordariomycetidae</taxon>
        <taxon>Sordariales</taxon>
        <taxon>Sordariaceae</taxon>
        <taxon>Neurospora</taxon>
    </lineage>
</organism>